<evidence type="ECO:0000256" key="1">
    <source>
        <dbReference type="ARBA" id="ARBA00006484"/>
    </source>
</evidence>
<dbReference type="SUPFAM" id="SSF51735">
    <property type="entry name" value="NAD(P)-binding Rossmann-fold domains"/>
    <property type="match status" value="1"/>
</dbReference>
<dbReference type="OrthoDB" id="7064009at2"/>
<dbReference type="PANTHER" id="PTHR42760">
    <property type="entry name" value="SHORT-CHAIN DEHYDROGENASES/REDUCTASES FAMILY MEMBER"/>
    <property type="match status" value="1"/>
</dbReference>
<dbReference type="PROSITE" id="PS00061">
    <property type="entry name" value="ADH_SHORT"/>
    <property type="match status" value="1"/>
</dbReference>
<dbReference type="Pfam" id="PF13561">
    <property type="entry name" value="adh_short_C2"/>
    <property type="match status" value="1"/>
</dbReference>
<evidence type="ECO:0000256" key="2">
    <source>
        <dbReference type="ARBA" id="ARBA00023002"/>
    </source>
</evidence>
<keyword evidence="2" id="KW-0560">Oxidoreductase</keyword>
<dbReference type="RefSeq" id="WP_087077779.1">
    <property type="nucleotide sequence ID" value="NZ_CP020809.1"/>
</dbReference>
<evidence type="ECO:0000313" key="3">
    <source>
        <dbReference type="EMBL" id="ART70305.1"/>
    </source>
</evidence>
<proteinExistence type="inferred from homology"/>
<dbReference type="PRINTS" id="PR00080">
    <property type="entry name" value="SDRFAMILY"/>
</dbReference>
<keyword evidence="4" id="KW-1185">Reference proteome</keyword>
<protein>
    <submittedName>
        <fullName evidence="3">SDR family oxidoreductase</fullName>
    </submittedName>
</protein>
<organism evidence="3 4">
    <name type="scientific">Mycobacterium dioxanotrophicus</name>
    <dbReference type="NCBI Taxonomy" id="482462"/>
    <lineage>
        <taxon>Bacteria</taxon>
        <taxon>Bacillati</taxon>
        <taxon>Actinomycetota</taxon>
        <taxon>Actinomycetes</taxon>
        <taxon>Mycobacteriales</taxon>
        <taxon>Mycobacteriaceae</taxon>
        <taxon>Mycobacterium</taxon>
    </lineage>
</organism>
<dbReference type="InterPro" id="IPR002347">
    <property type="entry name" value="SDR_fam"/>
</dbReference>
<dbReference type="EMBL" id="CP020809">
    <property type="protein sequence ID" value="ART70305.1"/>
    <property type="molecule type" value="Genomic_DNA"/>
</dbReference>
<accession>A0A1Y0C5F5</accession>
<dbReference type="GO" id="GO:0016616">
    <property type="term" value="F:oxidoreductase activity, acting on the CH-OH group of donors, NAD or NADP as acceptor"/>
    <property type="evidence" value="ECO:0007669"/>
    <property type="project" value="TreeGrafter"/>
</dbReference>
<sequence length="270" mass="28904">MPDTGDATSLFRGHFSGRRVAVTGSAHGIGHTIARGFAENGASVFLIDRDEHVTQAVETLCADGFDALGAQADVTDEHQMAAAFDQMASTWGKLDVLVNNAGIITINDLENTSLEDFERVLRVNTTAMFIAIRAAAPLLRTAGGGSILNAASGQARQGFIYTPSYAASKFGVLGLTQSLAKELAKDNIRVNAYCPGIVHTEMWEYNDREWGRRLGDYKPGELIAEWIADIPLGRPASETDVTNLVLFLASSAAEYITGQAVNVDGGMFMS</sequence>
<gene>
    <name evidence="3" type="ORF">BTO20_18620</name>
</gene>
<dbReference type="InterPro" id="IPR036291">
    <property type="entry name" value="NAD(P)-bd_dom_sf"/>
</dbReference>
<dbReference type="PANTHER" id="PTHR42760:SF133">
    <property type="entry name" value="3-OXOACYL-[ACYL-CARRIER-PROTEIN] REDUCTASE"/>
    <property type="match status" value="1"/>
</dbReference>
<dbReference type="InterPro" id="IPR020904">
    <property type="entry name" value="Sc_DH/Rdtase_CS"/>
</dbReference>
<dbReference type="KEGG" id="mdx:BTO20_18620"/>
<evidence type="ECO:0000313" key="4">
    <source>
        <dbReference type="Proteomes" id="UP000195331"/>
    </source>
</evidence>
<dbReference type="PRINTS" id="PR00081">
    <property type="entry name" value="GDHRDH"/>
</dbReference>
<name>A0A1Y0C5F5_9MYCO</name>
<dbReference type="FunFam" id="3.40.50.720:FF:000084">
    <property type="entry name" value="Short-chain dehydrogenase reductase"/>
    <property type="match status" value="1"/>
</dbReference>
<reference evidence="3 4" key="1">
    <citation type="submission" date="2017-04" db="EMBL/GenBank/DDBJ databases">
        <title>Whole Genome Sequence of 1,4-Dioxane Degrading Bacterium Mycobacterium dioxanotrophicus PH-06.</title>
        <authorList>
            <person name="He Y."/>
        </authorList>
    </citation>
    <scope>NUCLEOTIDE SEQUENCE [LARGE SCALE GENOMIC DNA]</scope>
    <source>
        <strain evidence="3 4">PH-06</strain>
    </source>
</reference>
<comment type="similarity">
    <text evidence="1">Belongs to the short-chain dehydrogenases/reductases (SDR) family.</text>
</comment>
<dbReference type="Proteomes" id="UP000195331">
    <property type="component" value="Chromosome"/>
</dbReference>
<dbReference type="Gene3D" id="3.40.50.720">
    <property type="entry name" value="NAD(P)-binding Rossmann-like Domain"/>
    <property type="match status" value="1"/>
</dbReference>
<dbReference type="AlphaFoldDB" id="A0A1Y0C5F5"/>